<evidence type="ECO:0000313" key="1">
    <source>
        <dbReference type="EMBL" id="MCQ1531801.1"/>
    </source>
</evidence>
<dbReference type="RefSeq" id="WP_255229368.1">
    <property type="nucleotide sequence ID" value="NZ_JAJEKE010000031.1"/>
</dbReference>
<dbReference type="EMBL" id="JAJEKE010000031">
    <property type="protein sequence ID" value="MCQ1531801.1"/>
    <property type="molecule type" value="Genomic_DNA"/>
</dbReference>
<comment type="caution">
    <text evidence="1">The sequence shown here is derived from an EMBL/GenBank/DDBJ whole genome shotgun (WGS) entry which is preliminary data.</text>
</comment>
<name>A0ABT1NND8_9FIRM</name>
<gene>
    <name evidence="1" type="ORF">LJD61_19990</name>
</gene>
<reference evidence="1 2" key="1">
    <citation type="submission" date="2021-10" db="EMBL/GenBank/DDBJ databases">
        <title>Lutispora strain m25 sp. nov., a thermophilic, non-spore-forming bacterium isolated from a lab-scale methanogenic bioreactor digesting anaerobic sludge.</title>
        <authorList>
            <person name="El Houari A."/>
            <person name="Mcdonald J."/>
        </authorList>
    </citation>
    <scope>NUCLEOTIDE SEQUENCE [LARGE SCALE GENOMIC DNA]</scope>
    <source>
        <strain evidence="2">m25</strain>
    </source>
</reference>
<accession>A0ABT1NND8</accession>
<dbReference type="Proteomes" id="UP001651880">
    <property type="component" value="Unassembled WGS sequence"/>
</dbReference>
<proteinExistence type="predicted"/>
<protein>
    <submittedName>
        <fullName evidence="1">Uncharacterized protein</fullName>
    </submittedName>
</protein>
<keyword evidence="2" id="KW-1185">Reference proteome</keyword>
<sequence>MIEYGRSNRWYNDYDSEIEFCKKNGFDFLQVWYKDGVLQGDKIVEPKEKTILEKGFPIIIHALFEIEDYDKYSSYR</sequence>
<organism evidence="1 2">
    <name type="scientific">Lutispora saccharofermentans</name>
    <dbReference type="NCBI Taxonomy" id="3024236"/>
    <lineage>
        <taxon>Bacteria</taxon>
        <taxon>Bacillati</taxon>
        <taxon>Bacillota</taxon>
        <taxon>Clostridia</taxon>
        <taxon>Lutisporales</taxon>
        <taxon>Lutisporaceae</taxon>
        <taxon>Lutispora</taxon>
    </lineage>
</organism>
<evidence type="ECO:0000313" key="2">
    <source>
        <dbReference type="Proteomes" id="UP001651880"/>
    </source>
</evidence>